<feature type="region of interest" description="Disordered" evidence="10">
    <location>
        <begin position="138"/>
        <end position="165"/>
    </location>
</feature>
<accession>A0A835D8E8</accession>
<keyword evidence="11" id="KW-1133">Transmembrane helix</keyword>
<evidence type="ECO:0000313" key="13">
    <source>
        <dbReference type="EMBL" id="KAF8391682.1"/>
    </source>
</evidence>
<dbReference type="InterPro" id="IPR041846">
    <property type="entry name" value="ENL_dom"/>
</dbReference>
<dbReference type="EMBL" id="JABCRI010000017">
    <property type="protein sequence ID" value="KAF8391682.1"/>
    <property type="molecule type" value="Genomic_DNA"/>
</dbReference>
<proteinExistence type="inferred from homology"/>
<dbReference type="Pfam" id="PF02298">
    <property type="entry name" value="Cu_bind_like"/>
    <property type="match status" value="1"/>
</dbReference>
<dbReference type="InterPro" id="IPR039391">
    <property type="entry name" value="Phytocyanin-like"/>
</dbReference>
<evidence type="ECO:0000313" key="14">
    <source>
        <dbReference type="Proteomes" id="UP000655225"/>
    </source>
</evidence>
<evidence type="ECO:0000256" key="10">
    <source>
        <dbReference type="SAM" id="MobiDB-lite"/>
    </source>
</evidence>
<sequence length="196" mass="21905">MIPLMASPSATKVCFSSLLFINLTVIYVSAYRFRVGGDRGWIKPTRNDTETYDEWATSNRFHVGDSIYFKYKKDSVLVVNYTNYMNCVLSDPNSKFKDGDTEYHFDRYGFFYFISGEPGHCKSGQKLVIRVMVQSGIEPPPRSAPPPGKSDGGSGDGDESSFEWGPPSLNSTIKLSVASYFMTALGGMMVILYLFI</sequence>
<dbReference type="GO" id="GO:0009055">
    <property type="term" value="F:electron transfer activity"/>
    <property type="evidence" value="ECO:0007669"/>
    <property type="project" value="InterPro"/>
</dbReference>
<evidence type="ECO:0000256" key="11">
    <source>
        <dbReference type="SAM" id="Phobius"/>
    </source>
</evidence>
<dbReference type="GO" id="GO:0012505">
    <property type="term" value="C:endomembrane system"/>
    <property type="evidence" value="ECO:0007669"/>
    <property type="project" value="UniProtKB-SubCell"/>
</dbReference>
<dbReference type="OMA" id="PADYLNC"/>
<dbReference type="FunFam" id="2.60.40.420:FF:000010">
    <property type="entry name" value="Early nodulin-like protein 1"/>
    <property type="match status" value="1"/>
</dbReference>
<feature type="transmembrane region" description="Helical" evidence="11">
    <location>
        <begin position="177"/>
        <end position="195"/>
    </location>
</feature>
<evidence type="ECO:0000256" key="2">
    <source>
        <dbReference type="ARBA" id="ARBA00022622"/>
    </source>
</evidence>
<dbReference type="CDD" id="cd11019">
    <property type="entry name" value="OsENODL1_like"/>
    <property type="match status" value="1"/>
</dbReference>
<comment type="subcellular location">
    <subcellularLocation>
        <location evidence="9">Endomembrane system</location>
        <topology evidence="9">Lipid-anchor</topology>
    </subcellularLocation>
    <subcellularLocation>
        <location evidence="1">Membrane</location>
        <topology evidence="1">Lipid-anchor</topology>
        <topology evidence="1">GPI-anchor</topology>
    </subcellularLocation>
</comment>
<gene>
    <name evidence="13" type="ORF">HHK36_023991</name>
</gene>
<feature type="transmembrane region" description="Helical" evidence="11">
    <location>
        <begin position="15"/>
        <end position="33"/>
    </location>
</feature>
<dbReference type="GO" id="GO:0098552">
    <property type="term" value="C:side of membrane"/>
    <property type="evidence" value="ECO:0007669"/>
    <property type="project" value="UniProtKB-KW"/>
</dbReference>
<keyword evidence="4 11" id="KW-0472">Membrane</keyword>
<comment type="similarity">
    <text evidence="8">Belongs to the early nodulin-like (ENODL) family.</text>
</comment>
<keyword evidence="5" id="KW-1015">Disulfide bond</keyword>
<name>A0A835D8E8_TETSI</name>
<dbReference type="Gene3D" id="2.60.40.420">
    <property type="entry name" value="Cupredoxins - blue copper proteins"/>
    <property type="match status" value="1"/>
</dbReference>
<keyword evidence="3" id="KW-0732">Signal</keyword>
<keyword evidence="14" id="KW-1185">Reference proteome</keyword>
<dbReference type="GO" id="GO:0005886">
    <property type="term" value="C:plasma membrane"/>
    <property type="evidence" value="ECO:0007669"/>
    <property type="project" value="TreeGrafter"/>
</dbReference>
<dbReference type="AlphaFoldDB" id="A0A835D8E8"/>
<dbReference type="PROSITE" id="PS51485">
    <property type="entry name" value="PHYTOCYANIN"/>
    <property type="match status" value="1"/>
</dbReference>
<protein>
    <recommendedName>
        <fullName evidence="12">Phytocyanin domain-containing protein</fullName>
    </recommendedName>
</protein>
<keyword evidence="2" id="KW-0336">GPI-anchor</keyword>
<evidence type="ECO:0000256" key="7">
    <source>
        <dbReference type="ARBA" id="ARBA00023288"/>
    </source>
</evidence>
<evidence type="ECO:0000256" key="6">
    <source>
        <dbReference type="ARBA" id="ARBA00023180"/>
    </source>
</evidence>
<dbReference type="SUPFAM" id="SSF49503">
    <property type="entry name" value="Cupredoxins"/>
    <property type="match status" value="1"/>
</dbReference>
<feature type="compositionally biased region" description="Pro residues" evidence="10">
    <location>
        <begin position="138"/>
        <end position="148"/>
    </location>
</feature>
<evidence type="ECO:0000256" key="1">
    <source>
        <dbReference type="ARBA" id="ARBA00004589"/>
    </source>
</evidence>
<evidence type="ECO:0000256" key="5">
    <source>
        <dbReference type="ARBA" id="ARBA00023157"/>
    </source>
</evidence>
<dbReference type="InterPro" id="IPR008972">
    <property type="entry name" value="Cupredoxin"/>
</dbReference>
<evidence type="ECO:0000256" key="3">
    <source>
        <dbReference type="ARBA" id="ARBA00022729"/>
    </source>
</evidence>
<dbReference type="InterPro" id="IPR003245">
    <property type="entry name" value="Phytocyanin_dom"/>
</dbReference>
<evidence type="ECO:0000256" key="9">
    <source>
        <dbReference type="ARBA" id="ARBA00037868"/>
    </source>
</evidence>
<comment type="caution">
    <text evidence="13">The sequence shown here is derived from an EMBL/GenBank/DDBJ whole genome shotgun (WGS) entry which is preliminary data.</text>
</comment>
<keyword evidence="11" id="KW-0812">Transmembrane</keyword>
<keyword evidence="7" id="KW-0449">Lipoprotein</keyword>
<dbReference type="Proteomes" id="UP000655225">
    <property type="component" value="Unassembled WGS sequence"/>
</dbReference>
<evidence type="ECO:0000256" key="8">
    <source>
        <dbReference type="ARBA" id="ARBA00035011"/>
    </source>
</evidence>
<dbReference type="OrthoDB" id="959565at2759"/>
<feature type="domain" description="Phytocyanin" evidence="12">
    <location>
        <begin position="31"/>
        <end position="133"/>
    </location>
</feature>
<evidence type="ECO:0000259" key="12">
    <source>
        <dbReference type="PROSITE" id="PS51485"/>
    </source>
</evidence>
<evidence type="ECO:0000256" key="4">
    <source>
        <dbReference type="ARBA" id="ARBA00023136"/>
    </source>
</evidence>
<dbReference type="PANTHER" id="PTHR33021:SF14">
    <property type="entry name" value="OS01G0272700 PROTEIN"/>
    <property type="match status" value="1"/>
</dbReference>
<keyword evidence="6" id="KW-0325">Glycoprotein</keyword>
<reference evidence="13 14" key="1">
    <citation type="submission" date="2020-04" db="EMBL/GenBank/DDBJ databases">
        <title>Plant Genome Project.</title>
        <authorList>
            <person name="Zhang R.-G."/>
        </authorList>
    </citation>
    <scope>NUCLEOTIDE SEQUENCE [LARGE SCALE GENOMIC DNA]</scope>
    <source>
        <strain evidence="13">YNK0</strain>
        <tissue evidence="13">Leaf</tissue>
    </source>
</reference>
<dbReference type="PANTHER" id="PTHR33021">
    <property type="entry name" value="BLUE COPPER PROTEIN"/>
    <property type="match status" value="1"/>
</dbReference>
<organism evidence="13 14">
    <name type="scientific">Tetracentron sinense</name>
    <name type="common">Spur-leaf</name>
    <dbReference type="NCBI Taxonomy" id="13715"/>
    <lineage>
        <taxon>Eukaryota</taxon>
        <taxon>Viridiplantae</taxon>
        <taxon>Streptophyta</taxon>
        <taxon>Embryophyta</taxon>
        <taxon>Tracheophyta</taxon>
        <taxon>Spermatophyta</taxon>
        <taxon>Magnoliopsida</taxon>
        <taxon>Trochodendrales</taxon>
        <taxon>Trochodendraceae</taxon>
        <taxon>Tetracentron</taxon>
    </lineage>
</organism>